<dbReference type="InterPro" id="IPR032675">
    <property type="entry name" value="LRR_dom_sf"/>
</dbReference>
<evidence type="ECO:0000313" key="1">
    <source>
        <dbReference type="EMBL" id="KAL0487348.1"/>
    </source>
</evidence>
<sequence length="420" mass="48483">MSTPGKYYKVEIRSKDRITTSIKDDVLYVHPDLQYLYFEEEIPLAQTADKGDDYSVINKMSRSKSCYERNAEEVYATYDGAESSVRALIKINVREVYEEMFKGTNRPKLYIEAEQQILKNKAEVVGRSCLQIRIIECESELIETFAFDRHYGPNKNSIKLPSTLDNILLKLVGSIDLVRMINKFLPYNEINQYTDFRQSVATHSNFCFDITTASFEQIQRVIREIEDKVEALKIVGMIDEYTTNSFALVSFEYNLSNLETLDLSDAHIPEHTARRLSKYTFFKNITCFSMPHTIEEAAFRCLLKNLPVVKILDVSNCFALYNTDINVYPPGSVTTLTMSYCKLLPLWVRSLSLTSLSIRYYDDGFSLSTVSNNHIKEILETCRDKLGSVRRFDIDTKNDQDTSLIDKIRDCFPNVIHPKL</sequence>
<dbReference type="SUPFAM" id="SSF52047">
    <property type="entry name" value="RNI-like"/>
    <property type="match status" value="1"/>
</dbReference>
<dbReference type="Gene3D" id="3.80.10.10">
    <property type="entry name" value="Ribonuclease Inhibitor"/>
    <property type="match status" value="1"/>
</dbReference>
<protein>
    <submittedName>
        <fullName evidence="1">Uncharacterized protein</fullName>
    </submittedName>
</protein>
<dbReference type="EMBL" id="JAOPGA020001336">
    <property type="protein sequence ID" value="KAL0487348.1"/>
    <property type="molecule type" value="Genomic_DNA"/>
</dbReference>
<dbReference type="Proteomes" id="UP001431209">
    <property type="component" value="Unassembled WGS sequence"/>
</dbReference>
<accession>A0AAW2ZDB1</accession>
<gene>
    <name evidence="1" type="ORF">AKO1_000786</name>
</gene>
<keyword evidence="2" id="KW-1185">Reference proteome</keyword>
<proteinExistence type="predicted"/>
<dbReference type="AlphaFoldDB" id="A0AAW2ZDB1"/>
<feature type="non-terminal residue" evidence="1">
    <location>
        <position position="420"/>
    </location>
</feature>
<evidence type="ECO:0000313" key="2">
    <source>
        <dbReference type="Proteomes" id="UP001431209"/>
    </source>
</evidence>
<reference evidence="1 2" key="1">
    <citation type="submission" date="2024-03" db="EMBL/GenBank/DDBJ databases">
        <title>The Acrasis kona genome and developmental transcriptomes reveal deep origins of eukaryotic multicellular pathways.</title>
        <authorList>
            <person name="Sheikh S."/>
            <person name="Fu C.-J."/>
            <person name="Brown M.W."/>
            <person name="Baldauf S.L."/>
        </authorList>
    </citation>
    <scope>NUCLEOTIDE SEQUENCE [LARGE SCALE GENOMIC DNA]</scope>
    <source>
        <strain evidence="1 2">ATCC MYA-3509</strain>
    </source>
</reference>
<organism evidence="1 2">
    <name type="scientific">Acrasis kona</name>
    <dbReference type="NCBI Taxonomy" id="1008807"/>
    <lineage>
        <taxon>Eukaryota</taxon>
        <taxon>Discoba</taxon>
        <taxon>Heterolobosea</taxon>
        <taxon>Tetramitia</taxon>
        <taxon>Eutetramitia</taxon>
        <taxon>Acrasidae</taxon>
        <taxon>Acrasis</taxon>
    </lineage>
</organism>
<name>A0AAW2ZDB1_9EUKA</name>
<comment type="caution">
    <text evidence="1">The sequence shown here is derived from an EMBL/GenBank/DDBJ whole genome shotgun (WGS) entry which is preliminary data.</text>
</comment>